<dbReference type="RefSeq" id="WP_077083616.1">
    <property type="nucleotide sequence ID" value="NZ_CP116614.1"/>
</dbReference>
<dbReference type="InterPro" id="IPR021944">
    <property type="entry name" value="DUF3560"/>
</dbReference>
<evidence type="ECO:0000313" key="1">
    <source>
        <dbReference type="EMBL" id="WCG02612.1"/>
    </source>
</evidence>
<organism evidence="1 2">
    <name type="scientific">Porphyromonas gingivalis</name>
    <name type="common">Bacteroides gingivalis</name>
    <dbReference type="NCBI Taxonomy" id="837"/>
    <lineage>
        <taxon>Bacteria</taxon>
        <taxon>Pseudomonadati</taxon>
        <taxon>Bacteroidota</taxon>
        <taxon>Bacteroidia</taxon>
        <taxon>Bacteroidales</taxon>
        <taxon>Porphyromonadaceae</taxon>
        <taxon>Porphyromonas</taxon>
    </lineage>
</organism>
<gene>
    <name evidence="1" type="ORF">NY151_08085</name>
</gene>
<dbReference type="Pfam" id="PF12083">
    <property type="entry name" value="DUF3560"/>
    <property type="match status" value="1"/>
</dbReference>
<proteinExistence type="predicted"/>
<reference evidence="1" key="1">
    <citation type="submission" date="2023-01" db="EMBL/GenBank/DDBJ databases">
        <title>Phages are important unrecognized players in the ecology of the oral pathogen Porphyromonas gingivalis.</title>
        <authorList>
            <person name="Matrishin C.B."/>
            <person name="Kauffman K.M."/>
        </authorList>
    </citation>
    <scope>NUCLEOTIDE SEQUENCE</scope>
    <source>
        <strain evidence="1">ATCC 49417</strain>
    </source>
</reference>
<dbReference type="EMBL" id="CP116614">
    <property type="protein sequence ID" value="WCG02612.1"/>
    <property type="molecule type" value="Genomic_DNA"/>
</dbReference>
<evidence type="ECO:0000313" key="2">
    <source>
        <dbReference type="Proteomes" id="UP001179501"/>
    </source>
</evidence>
<dbReference type="Proteomes" id="UP001179501">
    <property type="component" value="Chromosome"/>
</dbReference>
<accession>A0AAE9XA55</accession>
<protein>
    <submittedName>
        <fullName evidence="1">DUF3560 domain-containing protein</fullName>
    </submittedName>
</protein>
<sequence>MNTYAKYCPNVYVAKCDEEHEKGDLIEVTTKYGKENECVVHNLVAQKDGFYYYSITRADGYNLQERAKRKAEQYRRSASVADAKSQHYFDRSNKDRDFLSLGEPIKVGHHSEKRHRKAIEDAWNNMGKSVEMHDKARAFEQKANDWELHTEDMNLSMPESLEYYTEMYAKAVEYHEGVKSGKYPREHAYTLTYAKKEVNELAKKVEIATKLWGETE</sequence>
<dbReference type="AlphaFoldDB" id="A0AAE9XA55"/>
<name>A0AAE9XA55_PORGN</name>